<protein>
    <submittedName>
        <fullName evidence="1">Uncharacterized protein</fullName>
    </submittedName>
</protein>
<accession>A0A1M6XGJ9</accession>
<name>A0A1M6XGJ9_9FIRM</name>
<gene>
    <name evidence="1" type="ORF">SAMN02745123_04023</name>
</gene>
<organism evidence="1 2">
    <name type="scientific">Desulforamulus aeronauticus DSM 10349</name>
    <dbReference type="NCBI Taxonomy" id="1121421"/>
    <lineage>
        <taxon>Bacteria</taxon>
        <taxon>Bacillati</taxon>
        <taxon>Bacillota</taxon>
        <taxon>Clostridia</taxon>
        <taxon>Eubacteriales</taxon>
        <taxon>Peptococcaceae</taxon>
        <taxon>Desulforamulus</taxon>
    </lineage>
</organism>
<dbReference type="EMBL" id="FRAR01000047">
    <property type="protein sequence ID" value="SHL05071.1"/>
    <property type="molecule type" value="Genomic_DNA"/>
</dbReference>
<evidence type="ECO:0000313" key="2">
    <source>
        <dbReference type="Proteomes" id="UP000183997"/>
    </source>
</evidence>
<evidence type="ECO:0000313" key="1">
    <source>
        <dbReference type="EMBL" id="SHL05071.1"/>
    </source>
</evidence>
<keyword evidence="2" id="KW-1185">Reference proteome</keyword>
<dbReference type="AlphaFoldDB" id="A0A1M6XGJ9"/>
<reference evidence="2" key="1">
    <citation type="submission" date="2016-11" db="EMBL/GenBank/DDBJ databases">
        <authorList>
            <person name="Varghese N."/>
            <person name="Submissions S."/>
        </authorList>
    </citation>
    <scope>NUCLEOTIDE SEQUENCE [LARGE SCALE GENOMIC DNA]</scope>
    <source>
        <strain evidence="2">DSM 10349</strain>
    </source>
</reference>
<dbReference type="OrthoDB" id="1787227at2"/>
<dbReference type="Proteomes" id="UP000183997">
    <property type="component" value="Unassembled WGS sequence"/>
</dbReference>
<dbReference type="RefSeq" id="WP_072917877.1">
    <property type="nucleotide sequence ID" value="NZ_FRAR01000047.1"/>
</dbReference>
<sequence length="97" mass="10681">MTLSPGERILYAFFDTLVAAKNAASALEKAGFDLPVVDRTDRHDAGQFLANSSLHPEGTGEALARIDFNHAFFLTFKTTDDYVNKAIKIIQKHEGIV</sequence>
<proteinExistence type="predicted"/>